<dbReference type="InterPro" id="IPR051588">
    <property type="entry name" value="Cobalamin_Transport"/>
</dbReference>
<dbReference type="PANTHER" id="PTHR10559:SF18">
    <property type="entry name" value="TRANSCOBALAMIN II"/>
    <property type="match status" value="1"/>
</dbReference>
<sequence>MSGQEKYKGVAFLTKSSDPKDGLAKVTLKVENATADPSWPLSVDTEVMVPPGTSVYNMLLQAFHNGAIKFQAGWYGNYWSHFIESINGLKEESTMAYHSVWSFEDGKGNAFDRGVDLISVYDGDTIVFRYFKYRHA</sequence>
<dbReference type="Gene3D" id="2.170.130.30">
    <property type="match status" value="1"/>
</dbReference>
<name>A0A8K0A218_BRALA</name>
<keyword evidence="2" id="KW-1185">Reference proteome</keyword>
<dbReference type="EMBL" id="OV696690">
    <property type="protein sequence ID" value="CAH1266486.1"/>
    <property type="molecule type" value="Genomic_DNA"/>
</dbReference>
<dbReference type="GO" id="GO:0015889">
    <property type="term" value="P:cobalamin transport"/>
    <property type="evidence" value="ECO:0007669"/>
    <property type="project" value="TreeGrafter"/>
</dbReference>
<dbReference type="OrthoDB" id="6343110at2759"/>
<organism evidence="1 2">
    <name type="scientific">Branchiostoma lanceolatum</name>
    <name type="common">Common lancelet</name>
    <name type="synonym">Amphioxus lanceolatum</name>
    <dbReference type="NCBI Taxonomy" id="7740"/>
    <lineage>
        <taxon>Eukaryota</taxon>
        <taxon>Metazoa</taxon>
        <taxon>Chordata</taxon>
        <taxon>Cephalochordata</taxon>
        <taxon>Leptocardii</taxon>
        <taxon>Amphioxiformes</taxon>
        <taxon>Branchiostomatidae</taxon>
        <taxon>Branchiostoma</taxon>
    </lineage>
</organism>
<reference evidence="1" key="1">
    <citation type="submission" date="2022-01" db="EMBL/GenBank/DDBJ databases">
        <authorList>
            <person name="Braso-Vives M."/>
        </authorList>
    </citation>
    <scope>NUCLEOTIDE SEQUENCE</scope>
</reference>
<accession>A0A8K0A218</accession>
<protein>
    <submittedName>
        <fullName evidence="1">Hypp3394 protein</fullName>
    </submittedName>
</protein>
<dbReference type="GO" id="GO:0031419">
    <property type="term" value="F:cobalamin binding"/>
    <property type="evidence" value="ECO:0007669"/>
    <property type="project" value="TreeGrafter"/>
</dbReference>
<proteinExistence type="predicted"/>
<dbReference type="Proteomes" id="UP000838412">
    <property type="component" value="Chromosome 5"/>
</dbReference>
<dbReference type="AlphaFoldDB" id="A0A8K0A218"/>
<gene>
    <name evidence="1" type="primary">Hypp3394</name>
    <name evidence="1" type="ORF">BLAG_LOCUS20071</name>
</gene>
<evidence type="ECO:0000313" key="2">
    <source>
        <dbReference type="Proteomes" id="UP000838412"/>
    </source>
</evidence>
<dbReference type="PANTHER" id="PTHR10559">
    <property type="entry name" value="TRANSCOBALAMIN-1/GASTRIC INTRINSIC FACTOR"/>
    <property type="match status" value="1"/>
</dbReference>
<dbReference type="GO" id="GO:0005615">
    <property type="term" value="C:extracellular space"/>
    <property type="evidence" value="ECO:0007669"/>
    <property type="project" value="TreeGrafter"/>
</dbReference>
<evidence type="ECO:0000313" key="1">
    <source>
        <dbReference type="EMBL" id="CAH1266486.1"/>
    </source>
</evidence>